<feature type="compositionally biased region" description="Polar residues" evidence="1">
    <location>
        <begin position="312"/>
        <end position="330"/>
    </location>
</feature>
<evidence type="ECO:0000313" key="3">
    <source>
        <dbReference type="Proteomes" id="UP000028545"/>
    </source>
</evidence>
<feature type="compositionally biased region" description="Low complexity" evidence="1">
    <location>
        <begin position="407"/>
        <end position="424"/>
    </location>
</feature>
<feature type="region of interest" description="Disordered" evidence="1">
    <location>
        <begin position="635"/>
        <end position="655"/>
    </location>
</feature>
<feature type="region of interest" description="Disordered" evidence="1">
    <location>
        <begin position="239"/>
        <end position="347"/>
    </location>
</feature>
<dbReference type="Proteomes" id="UP000028545">
    <property type="component" value="Unassembled WGS sequence"/>
</dbReference>
<dbReference type="OMA" id="IRCERVE"/>
<organism evidence="2 3">
    <name type="scientific">Pseudallescheria apiosperma</name>
    <name type="common">Scedosporium apiospermum</name>
    <dbReference type="NCBI Taxonomy" id="563466"/>
    <lineage>
        <taxon>Eukaryota</taxon>
        <taxon>Fungi</taxon>
        <taxon>Dikarya</taxon>
        <taxon>Ascomycota</taxon>
        <taxon>Pezizomycotina</taxon>
        <taxon>Sordariomycetes</taxon>
        <taxon>Hypocreomycetidae</taxon>
        <taxon>Microascales</taxon>
        <taxon>Microascaceae</taxon>
        <taxon>Scedosporium</taxon>
    </lineage>
</organism>
<feature type="region of interest" description="Disordered" evidence="1">
    <location>
        <begin position="1"/>
        <end position="65"/>
    </location>
</feature>
<dbReference type="OrthoDB" id="4161595at2759"/>
<name>A0A084GCZ1_PSEDA</name>
<feature type="region of interest" description="Disordered" evidence="1">
    <location>
        <begin position="556"/>
        <end position="578"/>
    </location>
</feature>
<dbReference type="VEuPathDB" id="FungiDB:SAPIO_CDS2663"/>
<evidence type="ECO:0000256" key="1">
    <source>
        <dbReference type="SAM" id="MobiDB-lite"/>
    </source>
</evidence>
<proteinExistence type="predicted"/>
<feature type="compositionally biased region" description="Basic and acidic residues" evidence="1">
    <location>
        <begin position="246"/>
        <end position="257"/>
    </location>
</feature>
<feature type="region of interest" description="Disordered" evidence="1">
    <location>
        <begin position="731"/>
        <end position="774"/>
    </location>
</feature>
<feature type="compositionally biased region" description="Polar residues" evidence="1">
    <location>
        <begin position="1"/>
        <end position="13"/>
    </location>
</feature>
<accession>A0A084GCZ1</accession>
<evidence type="ECO:0008006" key="4">
    <source>
        <dbReference type="Google" id="ProtNLM"/>
    </source>
</evidence>
<feature type="region of interest" description="Disordered" evidence="1">
    <location>
        <begin position="870"/>
        <end position="905"/>
    </location>
</feature>
<reference evidence="2 3" key="1">
    <citation type="journal article" date="2014" name="Genome Announc.">
        <title>Draft genome sequence of the pathogenic fungus Scedosporium apiospermum.</title>
        <authorList>
            <person name="Vandeputte P."/>
            <person name="Ghamrawi S."/>
            <person name="Rechenmann M."/>
            <person name="Iltis A."/>
            <person name="Giraud S."/>
            <person name="Fleury M."/>
            <person name="Thornton C."/>
            <person name="Delhaes L."/>
            <person name="Meyer W."/>
            <person name="Papon N."/>
            <person name="Bouchara J.P."/>
        </authorList>
    </citation>
    <scope>NUCLEOTIDE SEQUENCE [LARGE SCALE GENOMIC DNA]</scope>
    <source>
        <strain evidence="2 3">IHEM 14462</strain>
    </source>
</reference>
<feature type="region of interest" description="Disordered" evidence="1">
    <location>
        <begin position="381"/>
        <end position="439"/>
    </location>
</feature>
<feature type="compositionally biased region" description="Low complexity" evidence="1">
    <location>
        <begin position="203"/>
        <end position="220"/>
    </location>
</feature>
<evidence type="ECO:0000313" key="2">
    <source>
        <dbReference type="EMBL" id="KEZ45203.1"/>
    </source>
</evidence>
<keyword evidence="3" id="KW-1185">Reference proteome</keyword>
<feature type="compositionally biased region" description="Basic residues" evidence="1">
    <location>
        <begin position="638"/>
        <end position="653"/>
    </location>
</feature>
<sequence length="905" mass="98921">MDLLSLLNSSAGTNLKEAEDIQRHQPEESVVEPVPPSWAGLPTPSPEKSPARTCSDEYRPALKSRTPWDAGGYSLPLSLDTKFFPSTQKPAIYSESVDSTSISALSAVTPSSGHSRSTSLESSPADMVSSALVSPMTISQAFKPAFLGEADPQLEIYTGRRSSSASEMDAQLTAKKPSFLTHQDTPTSPMGSPKSPNHKFSDSHSSLSSYSPSTQSGGHSRISSFSTVGMAQPVSTLFNEIPSIQEKAERNEGERLNHNMSAMNETRPPSRGLPQLNNETPPRFGSFSIEPRRPRSPSDAFLISRGGARLSPPSSNTESQPHPEQPSVEQSSDHLDTLNPLPNTIARFPQHSSHLQPVHKHKRAISAPSFAAFRPQPLSSAYAARTFPPPPAPQPLVHQHHQPPQPQLQLQPQLQSQQTHQPVQGFPPPAPTGQTLPSLTRPQLASIPVPRQREQNLHIRCERVENCDTGTDRRKLISHVFGRNKLCTRAIPQEVWVHYCRKHYQRERYRKGPEYAKLQADLILVQIDRIQAWSDGNVSANDGPVVKDWALSIRKREQQRRKRNQDNSDDEEEEDDDAVALGTAVPDWLAGQAGAGYSTGQIKAIMAQLRDEVHAGNLLQLPDIEILPNIEGAVAPRRPQKRRSKSSVSHRRTQSMGVPVANAAIPSAHEHGMLFNHRRGSQPAIIITEEAGRAEKRKAEDSLEASLAPPNARRTALVHRPAFQQIQEERSEHLEAHPQPPSLVAPQPRHGRSRSDMSHLLSEPRSYPTGFKPPLPSISNSMGRIENDATGSAYFNADPFRAGGQTGSIGRQGPSNFEDNPVSRLGLTAQRRRVSTPNASYMAHGPSGSGNSNPAFDPLQQLPNPFATIGTSGPSQTFVHGQGGEGQTPLPSISQVTGEDFRGHH</sequence>
<dbReference type="RefSeq" id="XP_016645002.1">
    <property type="nucleotide sequence ID" value="XM_016785626.1"/>
</dbReference>
<feature type="compositionally biased region" description="Acidic residues" evidence="1">
    <location>
        <begin position="567"/>
        <end position="578"/>
    </location>
</feature>
<feature type="region of interest" description="Disordered" evidence="1">
    <location>
        <begin position="158"/>
        <end position="227"/>
    </location>
</feature>
<feature type="compositionally biased region" description="Polar residues" evidence="1">
    <location>
        <begin position="96"/>
        <end position="122"/>
    </location>
</feature>
<dbReference type="GeneID" id="27721735"/>
<comment type="caution">
    <text evidence="2">The sequence shown here is derived from an EMBL/GenBank/DDBJ whole genome shotgun (WGS) entry which is preliminary data.</text>
</comment>
<feature type="compositionally biased region" description="Basic and acidic residues" evidence="1">
    <location>
        <begin position="16"/>
        <end position="27"/>
    </location>
</feature>
<feature type="compositionally biased region" description="Polar residues" evidence="1">
    <location>
        <begin position="180"/>
        <end position="190"/>
    </location>
</feature>
<dbReference type="EMBL" id="JOWA01000086">
    <property type="protein sequence ID" value="KEZ45203.1"/>
    <property type="molecule type" value="Genomic_DNA"/>
</dbReference>
<feature type="region of interest" description="Disordered" evidence="1">
    <location>
        <begin position="95"/>
        <end position="129"/>
    </location>
</feature>
<dbReference type="KEGG" id="sapo:SAPIO_CDS2663"/>
<gene>
    <name evidence="2" type="ORF">SAPIO_CDS2663</name>
</gene>
<dbReference type="AlphaFoldDB" id="A0A084GCZ1"/>
<dbReference type="HOGENOM" id="CLU_320576_0_0_1"/>
<feature type="compositionally biased region" description="Polar residues" evidence="1">
    <location>
        <begin position="870"/>
        <end position="879"/>
    </location>
</feature>
<protein>
    <recommendedName>
        <fullName evidence="4">ORP1 like protein</fullName>
    </recommendedName>
</protein>